<keyword evidence="2" id="KW-0472">Membrane</keyword>
<reference evidence="3" key="1">
    <citation type="submission" date="2023-01" db="EMBL/GenBank/DDBJ databases">
        <title>Metagenome sequencing of chrysophaentin producing Chrysophaeum taylorii.</title>
        <authorList>
            <person name="Davison J."/>
            <person name="Bewley C."/>
        </authorList>
    </citation>
    <scope>NUCLEOTIDE SEQUENCE</scope>
    <source>
        <strain evidence="3">NIES-1699</strain>
    </source>
</reference>
<dbReference type="Gene3D" id="1.10.1280.10">
    <property type="entry name" value="Di-copper center containing domain from catechol oxidase"/>
    <property type="match status" value="1"/>
</dbReference>
<proteinExistence type="predicted"/>
<evidence type="ECO:0000256" key="2">
    <source>
        <dbReference type="SAM" id="Phobius"/>
    </source>
</evidence>
<evidence type="ECO:0000313" key="3">
    <source>
        <dbReference type="EMBL" id="KAJ8600393.1"/>
    </source>
</evidence>
<keyword evidence="4" id="KW-1185">Reference proteome</keyword>
<feature type="region of interest" description="Disordered" evidence="1">
    <location>
        <begin position="58"/>
        <end position="120"/>
    </location>
</feature>
<dbReference type="EMBL" id="JAQMWT010000523">
    <property type="protein sequence ID" value="KAJ8600393.1"/>
    <property type="molecule type" value="Genomic_DNA"/>
</dbReference>
<evidence type="ECO:0008006" key="5">
    <source>
        <dbReference type="Google" id="ProtNLM"/>
    </source>
</evidence>
<feature type="transmembrane region" description="Helical" evidence="2">
    <location>
        <begin position="34"/>
        <end position="52"/>
    </location>
</feature>
<dbReference type="Proteomes" id="UP001230188">
    <property type="component" value="Unassembled WGS sequence"/>
</dbReference>
<organism evidence="3 4">
    <name type="scientific">Chrysophaeum taylorii</name>
    <dbReference type="NCBI Taxonomy" id="2483200"/>
    <lineage>
        <taxon>Eukaryota</taxon>
        <taxon>Sar</taxon>
        <taxon>Stramenopiles</taxon>
        <taxon>Ochrophyta</taxon>
        <taxon>Pelagophyceae</taxon>
        <taxon>Pelagomonadales</taxon>
        <taxon>Pelagomonadaceae</taxon>
        <taxon>Chrysophaeum</taxon>
    </lineage>
</organism>
<comment type="caution">
    <text evidence="3">The sequence shown here is derived from an EMBL/GenBank/DDBJ whole genome shotgun (WGS) entry which is preliminary data.</text>
</comment>
<evidence type="ECO:0000313" key="4">
    <source>
        <dbReference type="Proteomes" id="UP001230188"/>
    </source>
</evidence>
<keyword evidence="2" id="KW-1133">Transmembrane helix</keyword>
<evidence type="ECO:0000256" key="1">
    <source>
        <dbReference type="SAM" id="MobiDB-lite"/>
    </source>
</evidence>
<keyword evidence="2" id="KW-0812">Transmembrane</keyword>
<dbReference type="SUPFAM" id="SSF48056">
    <property type="entry name" value="Di-copper centre-containing domain"/>
    <property type="match status" value="1"/>
</dbReference>
<protein>
    <recommendedName>
        <fullName evidence="5">Tyrosinase copper-binding domain-containing protein</fullName>
    </recommendedName>
</protein>
<accession>A0AAD7U991</accession>
<feature type="compositionally biased region" description="Low complexity" evidence="1">
    <location>
        <begin position="69"/>
        <end position="94"/>
    </location>
</feature>
<gene>
    <name evidence="3" type="ORF">CTAYLR_001414</name>
</gene>
<name>A0AAD7U991_9STRA</name>
<dbReference type="AlphaFoldDB" id="A0AAD7U991"/>
<sequence>MSREEARLLERESLLEEEEAQNAKETSRVWRRALGAWGLVAVLTGLAAAAASTQVVTPQRATEERAIEAASPSTPAARTPEVAEAAAATIQIPAPRAPPLENTKTEEEMASDVVPPPRPQQLASTWMERHGPAYQQKCLGDGVCVVASNDYERRLARPIANGVFDGILLEMFEPATLDIVSDEVVGCRIWRDKPDSRLEMDAVDLSGGCSTSLTPRAAGVYSLLLELKKSPSPSSSSSSSSRLDKEENVPVVSKSVEVTCKYVRRELRDLREGSIRAYLDAMTLIYHVGQREGVAKYGTKFRSAAWLVREHLYGGAQKECDHWHDDAGFVNHHVGITMQLEQSLQAIDKTTAAHYWDYTIDSARLDQWTESNIFGDAWFGTVKPGNDKHVVDEGRWAYTPIMKDATSWSNITNPYGLLRSPWNTNPTPYITRMNYIYGVKDGNFSLPQCELFLCVFAWAEDMGVINSYLNGVLHGPIHIMSGGLWAVDMDLVDDSKNLAQKHAMNDFLLASKFMWRQGMIKCPTWCSLDTPAEDCLCALNPALGDVDPKYLLNISGILDLFVEVTDIRESNDLDWKQVLRILAHFGHAGEMYTSAAPYDPLFWPLHGMAERYVQAIRYYIAHGESNVSEAWSYYHPFDVVSDTRVVCDWSNVDEWSLEMPDCVFGETCPGHKIDDLLPFESIFVNTEKSYLTNRDFYAMTSPFSEHITYVYDQLTNWTECGNLLEAAKANKHDKFCSFMSSDAMTE</sequence>
<dbReference type="InterPro" id="IPR008922">
    <property type="entry name" value="Di-copper_centre_dom_sf"/>
</dbReference>